<feature type="chain" id="PRO_5012248635" evidence="2">
    <location>
        <begin position="31"/>
        <end position="114"/>
    </location>
</feature>
<organism evidence="3 4">
    <name type="scientific">Biomphalaria glabrata</name>
    <name type="common">Bloodfluke planorb</name>
    <name type="synonym">Freshwater snail</name>
    <dbReference type="NCBI Taxonomy" id="6526"/>
    <lineage>
        <taxon>Eukaryota</taxon>
        <taxon>Metazoa</taxon>
        <taxon>Spiralia</taxon>
        <taxon>Lophotrochozoa</taxon>
        <taxon>Mollusca</taxon>
        <taxon>Gastropoda</taxon>
        <taxon>Heterobranchia</taxon>
        <taxon>Euthyneura</taxon>
        <taxon>Panpulmonata</taxon>
        <taxon>Hygrophila</taxon>
        <taxon>Lymnaeoidea</taxon>
        <taxon>Planorbidae</taxon>
        <taxon>Biomphalaria</taxon>
    </lineage>
</organism>
<dbReference type="VEuPathDB" id="VectorBase:BGLB024261"/>
<dbReference type="OrthoDB" id="6070097at2759"/>
<feature type="signal peptide" evidence="2">
    <location>
        <begin position="1"/>
        <end position="30"/>
    </location>
</feature>
<dbReference type="AlphaFoldDB" id="A0A2C9KWD1"/>
<feature type="region of interest" description="Disordered" evidence="1">
    <location>
        <begin position="95"/>
        <end position="114"/>
    </location>
</feature>
<evidence type="ECO:0000313" key="3">
    <source>
        <dbReference type="EnsemblMetazoa" id="BGLB024261-PA"/>
    </source>
</evidence>
<evidence type="ECO:0000256" key="1">
    <source>
        <dbReference type="SAM" id="MobiDB-lite"/>
    </source>
</evidence>
<protein>
    <submittedName>
        <fullName evidence="3">Uncharacterized protein</fullName>
    </submittedName>
</protein>
<evidence type="ECO:0000313" key="4">
    <source>
        <dbReference type="Proteomes" id="UP000076420"/>
    </source>
</evidence>
<dbReference type="Proteomes" id="UP000076420">
    <property type="component" value="Unassembled WGS sequence"/>
</dbReference>
<reference evidence="3" key="1">
    <citation type="submission" date="2020-05" db="UniProtKB">
        <authorList>
            <consortium name="EnsemblMetazoa"/>
        </authorList>
    </citation>
    <scope>IDENTIFICATION</scope>
    <source>
        <strain evidence="3">BB02</strain>
    </source>
</reference>
<name>A0A2C9KWD1_BIOGL</name>
<proteinExistence type="predicted"/>
<accession>A0A2C9KWD1</accession>
<sequence>MIERGRIMTSLAIYLLPAILLAVFHAAAHAEDGTGPLSRHNALRTLLRKRSLEAALRAPPSLYSELLDSPLKRDSNGGDYWIWMPAHGYMPVPNDEVTEQQGGQEKMGTLLRYG</sequence>
<keyword evidence="2" id="KW-0732">Signal</keyword>
<dbReference type="VEuPathDB" id="VectorBase:BGLAX_028190"/>
<evidence type="ECO:0000256" key="2">
    <source>
        <dbReference type="SAM" id="SignalP"/>
    </source>
</evidence>
<dbReference type="KEGG" id="bgt:106055159"/>
<gene>
    <name evidence="3" type="primary">106055159</name>
</gene>
<dbReference type="EnsemblMetazoa" id="BGLB024261-RA">
    <property type="protein sequence ID" value="BGLB024261-PA"/>
    <property type="gene ID" value="BGLB024261"/>
</dbReference>